<evidence type="ECO:0000256" key="1">
    <source>
        <dbReference type="SAM" id="SignalP"/>
    </source>
</evidence>
<dbReference type="EMBL" id="LN515532">
    <property type="protein sequence ID" value="CEA15500.1"/>
    <property type="molecule type" value="Genomic_DNA"/>
</dbReference>
<keyword evidence="3" id="KW-1185">Reference proteome</keyword>
<dbReference type="HOGENOM" id="CLU_064059_0_0_10"/>
<accession>A0A098BXW6</accession>
<evidence type="ECO:0000313" key="2">
    <source>
        <dbReference type="EMBL" id="CEA15500.1"/>
    </source>
</evidence>
<evidence type="ECO:0008006" key="4">
    <source>
        <dbReference type="Google" id="ProtNLM"/>
    </source>
</evidence>
<reference evidence="2 3" key="1">
    <citation type="submission" date="2014-08" db="EMBL/GenBank/DDBJ databases">
        <authorList>
            <person name="Wibberg D."/>
        </authorList>
    </citation>
    <scope>NUCLEOTIDE SEQUENCE [LARGE SCALE GENOMIC DNA]</scope>
    <source>
        <strain evidence="3">ING2-E5B</strain>
    </source>
</reference>
<gene>
    <name evidence="2" type="ORF">ING2E5B_0733</name>
</gene>
<name>A0A098BXW6_9BACT</name>
<keyword evidence="1" id="KW-0732">Signal</keyword>
<proteinExistence type="predicted"/>
<dbReference type="STRING" id="1562970.ING2E5B_0733"/>
<protein>
    <recommendedName>
        <fullName evidence="4">Secreted protein</fullName>
    </recommendedName>
</protein>
<dbReference type="InterPro" id="IPR032286">
    <property type="entry name" value="DUF4837"/>
</dbReference>
<evidence type="ECO:0000313" key="3">
    <source>
        <dbReference type="Proteomes" id="UP000032417"/>
    </source>
</evidence>
<dbReference type="Proteomes" id="UP000032417">
    <property type="component" value="Chromosome 1"/>
</dbReference>
<dbReference type="Pfam" id="PF16125">
    <property type="entry name" value="DUF4837"/>
    <property type="match status" value="1"/>
</dbReference>
<feature type="chain" id="PRO_5030002947" description="Secreted protein" evidence="1">
    <location>
        <begin position="23"/>
        <end position="333"/>
    </location>
</feature>
<organism evidence="2 3">
    <name type="scientific">Fermentimonas caenicola</name>
    <dbReference type="NCBI Taxonomy" id="1562970"/>
    <lineage>
        <taxon>Bacteria</taxon>
        <taxon>Pseudomonadati</taxon>
        <taxon>Bacteroidota</taxon>
        <taxon>Bacteroidia</taxon>
        <taxon>Bacteroidales</taxon>
        <taxon>Dysgonomonadaceae</taxon>
        <taxon>Fermentimonas</taxon>
    </lineage>
</organism>
<dbReference type="OrthoDB" id="1115230at2"/>
<dbReference type="KEGG" id="pbt:ING2E5B_0733"/>
<dbReference type="PROSITE" id="PS51257">
    <property type="entry name" value="PROKAR_LIPOPROTEIN"/>
    <property type="match status" value="1"/>
</dbReference>
<sequence>MKHLVGLLSLLASIIFLSSCNGGSGFFSASGATNEVMVIMDDSSWEGTSGRALFDVLNSNTKGLPQPEPNFRILHITPENFTSTFKMARNIIIPVISEMYSQPKLEAELDTYANGQVIMNIKAPDSISFAEYVTENKDVIVNYFIEKELERNAKWLKSEIKIPVVRAQQMFGINIHFPKGLSNYEEFNNFLWATNNAGRGRQDIVIYQFPYTSETIFEKDSLIKVRNEVLGKYIKGSFDSQMSTSTAYPPDYRRFVVDGVFRAELRGLWEMTTDMMGGPFVMHAFVNENTGMVIVVETYVYAPESNKRNLMRNLEATLYTISLPKPEEAIIEG</sequence>
<feature type="signal peptide" evidence="1">
    <location>
        <begin position="1"/>
        <end position="22"/>
    </location>
</feature>
<dbReference type="AlphaFoldDB" id="A0A098BXW6"/>